<comment type="subcellular location">
    <subcellularLocation>
        <location evidence="1">Secreted</location>
    </subcellularLocation>
</comment>
<evidence type="ECO:0000256" key="3">
    <source>
        <dbReference type="ARBA" id="ARBA00022729"/>
    </source>
</evidence>
<name>E9GPK9_DAPPU</name>
<dbReference type="OrthoDB" id="6154955at2759"/>
<dbReference type="PANTHER" id="PTHR22923:SF62">
    <property type="entry name" value="CVP18"/>
    <property type="match status" value="1"/>
</dbReference>
<dbReference type="EMBL" id="GL732556">
    <property type="protein sequence ID" value="EFX78659.1"/>
    <property type="molecule type" value="Genomic_DNA"/>
</dbReference>
<dbReference type="InterPro" id="IPR050822">
    <property type="entry name" value="Cerebellin_Synaptic_Org"/>
</dbReference>
<protein>
    <submittedName>
        <fullName evidence="5">C1q and tumor necrosis factor-related protein-like protein 3 isoform b</fullName>
    </submittedName>
</protein>
<dbReference type="InterPro" id="IPR008983">
    <property type="entry name" value="Tumour_necrosis_fac-like_dom"/>
</dbReference>
<organism evidence="5 6">
    <name type="scientific">Daphnia pulex</name>
    <name type="common">Water flea</name>
    <dbReference type="NCBI Taxonomy" id="6669"/>
    <lineage>
        <taxon>Eukaryota</taxon>
        <taxon>Metazoa</taxon>
        <taxon>Ecdysozoa</taxon>
        <taxon>Arthropoda</taxon>
        <taxon>Crustacea</taxon>
        <taxon>Branchiopoda</taxon>
        <taxon>Diplostraca</taxon>
        <taxon>Cladocera</taxon>
        <taxon>Anomopoda</taxon>
        <taxon>Daphniidae</taxon>
        <taxon>Daphnia</taxon>
    </lineage>
</organism>
<dbReference type="Pfam" id="PF00386">
    <property type="entry name" value="C1q"/>
    <property type="match status" value="1"/>
</dbReference>
<reference evidence="5 6" key="1">
    <citation type="journal article" date="2011" name="Science">
        <title>The ecoresponsive genome of Daphnia pulex.</title>
        <authorList>
            <person name="Colbourne J.K."/>
            <person name="Pfrender M.E."/>
            <person name="Gilbert D."/>
            <person name="Thomas W.K."/>
            <person name="Tucker A."/>
            <person name="Oakley T.H."/>
            <person name="Tokishita S."/>
            <person name="Aerts A."/>
            <person name="Arnold G.J."/>
            <person name="Basu M.K."/>
            <person name="Bauer D.J."/>
            <person name="Caceres C.E."/>
            <person name="Carmel L."/>
            <person name="Casola C."/>
            <person name="Choi J.H."/>
            <person name="Detter J.C."/>
            <person name="Dong Q."/>
            <person name="Dusheyko S."/>
            <person name="Eads B.D."/>
            <person name="Frohlich T."/>
            <person name="Geiler-Samerotte K.A."/>
            <person name="Gerlach D."/>
            <person name="Hatcher P."/>
            <person name="Jogdeo S."/>
            <person name="Krijgsveld J."/>
            <person name="Kriventseva E.V."/>
            <person name="Kultz D."/>
            <person name="Laforsch C."/>
            <person name="Lindquist E."/>
            <person name="Lopez J."/>
            <person name="Manak J.R."/>
            <person name="Muller J."/>
            <person name="Pangilinan J."/>
            <person name="Patwardhan R.P."/>
            <person name="Pitluck S."/>
            <person name="Pritham E.J."/>
            <person name="Rechtsteiner A."/>
            <person name="Rho M."/>
            <person name="Rogozin I.B."/>
            <person name="Sakarya O."/>
            <person name="Salamov A."/>
            <person name="Schaack S."/>
            <person name="Shapiro H."/>
            <person name="Shiga Y."/>
            <person name="Skalitzky C."/>
            <person name="Smith Z."/>
            <person name="Souvorov A."/>
            <person name="Sung W."/>
            <person name="Tang Z."/>
            <person name="Tsuchiya D."/>
            <person name="Tu H."/>
            <person name="Vos H."/>
            <person name="Wang M."/>
            <person name="Wolf Y.I."/>
            <person name="Yamagata H."/>
            <person name="Yamada T."/>
            <person name="Ye Y."/>
            <person name="Shaw J.R."/>
            <person name="Andrews J."/>
            <person name="Crease T.J."/>
            <person name="Tang H."/>
            <person name="Lucas S.M."/>
            <person name="Robertson H.M."/>
            <person name="Bork P."/>
            <person name="Koonin E.V."/>
            <person name="Zdobnov E.M."/>
            <person name="Grigoriev I.V."/>
            <person name="Lynch M."/>
            <person name="Boore J.L."/>
        </authorList>
    </citation>
    <scope>NUCLEOTIDE SEQUENCE [LARGE SCALE GENOMIC DNA]</scope>
</reference>
<dbReference type="GO" id="GO:0005615">
    <property type="term" value="C:extracellular space"/>
    <property type="evidence" value="ECO:0000318"/>
    <property type="project" value="GO_Central"/>
</dbReference>
<proteinExistence type="predicted"/>
<dbReference type="AlphaFoldDB" id="E9GPK9"/>
<feature type="domain" description="C1q" evidence="4">
    <location>
        <begin position="4"/>
        <end position="98"/>
    </location>
</feature>
<dbReference type="KEGG" id="dpx:DAPPUDRAFT_53182"/>
<evidence type="ECO:0000313" key="5">
    <source>
        <dbReference type="EMBL" id="EFX78659.1"/>
    </source>
</evidence>
<evidence type="ECO:0000259" key="4">
    <source>
        <dbReference type="Pfam" id="PF00386"/>
    </source>
</evidence>
<evidence type="ECO:0000313" key="6">
    <source>
        <dbReference type="Proteomes" id="UP000000305"/>
    </source>
</evidence>
<dbReference type="PANTHER" id="PTHR22923">
    <property type="entry name" value="CEREBELLIN-RELATED"/>
    <property type="match status" value="1"/>
</dbReference>
<dbReference type="HOGENOM" id="CLU_068539_1_1_1"/>
<dbReference type="SUPFAM" id="SSF49842">
    <property type="entry name" value="TNF-like"/>
    <property type="match status" value="1"/>
</dbReference>
<keyword evidence="3" id="KW-0732">Signal</keyword>
<keyword evidence="2" id="KW-0964">Secreted</keyword>
<dbReference type="Proteomes" id="UP000000305">
    <property type="component" value="Unassembled WGS sequence"/>
</dbReference>
<sequence length="105" mass="11485">SAASFDSIKLNVGNAFDPYSGVFVAPTSGEYYFAFSGISGNSTLARVVLEVKNATFNTFPCHATLELLKDDQVRLSLTQGAIHDNDRHFYTNFAGFLISQNELLV</sequence>
<dbReference type="InParanoid" id="E9GPK9"/>
<evidence type="ECO:0000256" key="1">
    <source>
        <dbReference type="ARBA" id="ARBA00004613"/>
    </source>
</evidence>
<dbReference type="Gene3D" id="2.60.120.40">
    <property type="match status" value="1"/>
</dbReference>
<gene>
    <name evidence="5" type="ORF">DAPPUDRAFT_53182</name>
</gene>
<evidence type="ECO:0000256" key="2">
    <source>
        <dbReference type="ARBA" id="ARBA00022525"/>
    </source>
</evidence>
<dbReference type="InterPro" id="IPR001073">
    <property type="entry name" value="C1q_dom"/>
</dbReference>
<accession>E9GPK9</accession>
<keyword evidence="6" id="KW-1185">Reference proteome</keyword>
<feature type="non-terminal residue" evidence="5">
    <location>
        <position position="105"/>
    </location>
</feature>